<dbReference type="RefSeq" id="WP_135669243.1">
    <property type="nucleotide sequence ID" value="NZ_RQGN01000002.1"/>
</dbReference>
<dbReference type="AlphaFoldDB" id="A0A5F2BYS1"/>
<dbReference type="InterPro" id="IPR017871">
    <property type="entry name" value="ABC_transporter-like_CS"/>
</dbReference>
<comment type="similarity">
    <text evidence="2">Belongs to the ABC transporter superfamily.</text>
</comment>
<evidence type="ECO:0000256" key="6">
    <source>
        <dbReference type="ARBA" id="ARBA00022840"/>
    </source>
</evidence>
<evidence type="ECO:0000256" key="1">
    <source>
        <dbReference type="ARBA" id="ARBA00004417"/>
    </source>
</evidence>
<dbReference type="PROSITE" id="PS00211">
    <property type="entry name" value="ABC_TRANSPORTER_1"/>
    <property type="match status" value="1"/>
</dbReference>
<evidence type="ECO:0000313" key="9">
    <source>
        <dbReference type="EMBL" id="TGM10356.1"/>
    </source>
</evidence>
<dbReference type="GO" id="GO:0016887">
    <property type="term" value="F:ATP hydrolysis activity"/>
    <property type="evidence" value="ECO:0007669"/>
    <property type="project" value="InterPro"/>
</dbReference>
<dbReference type="SUPFAM" id="SSF52540">
    <property type="entry name" value="P-loop containing nucleoside triphosphate hydrolases"/>
    <property type="match status" value="1"/>
</dbReference>
<dbReference type="SMART" id="SM00382">
    <property type="entry name" value="AAA"/>
    <property type="match status" value="1"/>
</dbReference>
<dbReference type="Proteomes" id="UP000298429">
    <property type="component" value="Unassembled WGS sequence"/>
</dbReference>
<dbReference type="InterPro" id="IPR050388">
    <property type="entry name" value="ABC_Ni/Peptide_Import"/>
</dbReference>
<comment type="subcellular location">
    <subcellularLocation>
        <location evidence="1">Cell inner membrane</location>
        <topology evidence="1">Peripheral membrane protein</topology>
    </subcellularLocation>
</comment>
<dbReference type="GO" id="GO:0005886">
    <property type="term" value="C:plasma membrane"/>
    <property type="evidence" value="ECO:0007669"/>
    <property type="project" value="UniProtKB-SubCell"/>
</dbReference>
<protein>
    <submittedName>
        <fullName evidence="9">ABC transporter ATP-binding protein</fullName>
    </submittedName>
</protein>
<keyword evidence="6 9" id="KW-0067">ATP-binding</keyword>
<evidence type="ECO:0000259" key="8">
    <source>
        <dbReference type="PROSITE" id="PS50893"/>
    </source>
</evidence>
<evidence type="ECO:0000313" key="10">
    <source>
        <dbReference type="Proteomes" id="UP000298429"/>
    </source>
</evidence>
<comment type="caution">
    <text evidence="9">The sequence shown here is derived from an EMBL/GenBank/DDBJ whole genome shotgun (WGS) entry which is preliminary data.</text>
</comment>
<keyword evidence="7" id="KW-0472">Membrane</keyword>
<dbReference type="CDD" id="cd03257">
    <property type="entry name" value="ABC_NikE_OppD_transporters"/>
    <property type="match status" value="1"/>
</dbReference>
<gene>
    <name evidence="9" type="ORF">EHQ76_00315</name>
</gene>
<feature type="domain" description="ABC transporter" evidence="8">
    <location>
        <begin position="7"/>
        <end position="251"/>
    </location>
</feature>
<evidence type="ECO:0000256" key="2">
    <source>
        <dbReference type="ARBA" id="ARBA00005417"/>
    </source>
</evidence>
<keyword evidence="4" id="KW-1003">Cell membrane</keyword>
<dbReference type="InterPro" id="IPR003593">
    <property type="entry name" value="AAA+_ATPase"/>
</dbReference>
<dbReference type="OrthoDB" id="342071at2"/>
<dbReference type="GO" id="GO:0005524">
    <property type="term" value="F:ATP binding"/>
    <property type="evidence" value="ECO:0007669"/>
    <property type="project" value="UniProtKB-KW"/>
</dbReference>
<proteinExistence type="inferred from homology"/>
<dbReference type="PANTHER" id="PTHR43297">
    <property type="entry name" value="OLIGOPEPTIDE TRANSPORT ATP-BINDING PROTEIN APPD"/>
    <property type="match status" value="1"/>
</dbReference>
<organism evidence="9 10">
    <name type="scientific">Leptospira barantonii</name>
    <dbReference type="NCBI Taxonomy" id="2023184"/>
    <lineage>
        <taxon>Bacteria</taxon>
        <taxon>Pseudomonadati</taxon>
        <taxon>Spirochaetota</taxon>
        <taxon>Spirochaetia</taxon>
        <taxon>Leptospirales</taxon>
        <taxon>Leptospiraceae</taxon>
        <taxon>Leptospira</taxon>
    </lineage>
</organism>
<evidence type="ECO:0000256" key="7">
    <source>
        <dbReference type="ARBA" id="ARBA00023136"/>
    </source>
</evidence>
<evidence type="ECO:0000256" key="5">
    <source>
        <dbReference type="ARBA" id="ARBA00022741"/>
    </source>
</evidence>
<dbReference type="PROSITE" id="PS50893">
    <property type="entry name" value="ABC_TRANSPORTER_2"/>
    <property type="match status" value="1"/>
</dbReference>
<dbReference type="InterPro" id="IPR003439">
    <property type="entry name" value="ABC_transporter-like_ATP-bd"/>
</dbReference>
<accession>A0A5F2BYS1</accession>
<evidence type="ECO:0000256" key="4">
    <source>
        <dbReference type="ARBA" id="ARBA00022475"/>
    </source>
</evidence>
<evidence type="ECO:0000256" key="3">
    <source>
        <dbReference type="ARBA" id="ARBA00022448"/>
    </source>
</evidence>
<dbReference type="EMBL" id="RQGN01000002">
    <property type="protein sequence ID" value="TGM10356.1"/>
    <property type="molecule type" value="Genomic_DNA"/>
</dbReference>
<dbReference type="InterPro" id="IPR027417">
    <property type="entry name" value="P-loop_NTPase"/>
</dbReference>
<sequence length="256" mass="28422">MANSPVIEISNLKVSTPGHHILKGIDFTLNPGEVHCIVGESGSGKSTFASCLLGMTDKELFQRSDRFSLLGQDSRYLTEREWQTLRGKKIALVPQNPIWGFHPYRKTGSQIIEAFSLTNPEIAEKKKILPLLESIQIADPQKAFDSLPSRLSGGERQRILILLAVYSGAGIVVADEPTAALDPISEAEVLKLLMKFRKEKGLSLIFITHEIPIVKALADTISILYQGDWAEVLKKPTRGEWILRSPYGKKLFEQGT</sequence>
<reference evidence="9 10" key="1">
    <citation type="journal article" date="2019" name="PLoS Negl. Trop. Dis.">
        <title>Revisiting the worldwide diversity of Leptospira species in the environment.</title>
        <authorList>
            <person name="Vincent A.T."/>
            <person name="Schiettekatte O."/>
            <person name="Bourhy P."/>
            <person name="Veyrier F.J."/>
            <person name="Picardeau M."/>
        </authorList>
    </citation>
    <scope>NUCLEOTIDE SEQUENCE [LARGE SCALE GENOMIC DNA]</scope>
    <source>
        <strain evidence="9 10">201702444</strain>
    </source>
</reference>
<keyword evidence="5" id="KW-0547">Nucleotide-binding</keyword>
<dbReference type="Pfam" id="PF00005">
    <property type="entry name" value="ABC_tran"/>
    <property type="match status" value="1"/>
</dbReference>
<dbReference type="Gene3D" id="3.40.50.300">
    <property type="entry name" value="P-loop containing nucleotide triphosphate hydrolases"/>
    <property type="match status" value="1"/>
</dbReference>
<name>A0A5F2BYS1_9LEPT</name>
<dbReference type="PANTHER" id="PTHR43297:SF9">
    <property type="entry name" value="ABC TRANSPORTER ATP-BINDING PROTEIN"/>
    <property type="match status" value="1"/>
</dbReference>
<keyword evidence="3" id="KW-0813">Transport</keyword>